<dbReference type="PANTHER" id="PTHR28018:SF3">
    <property type="entry name" value="RESPIRATORY SUPERCOMPLEX FACTOR 2, MITOCHONDRIAL"/>
    <property type="match status" value="1"/>
</dbReference>
<reference evidence="7" key="1">
    <citation type="submission" date="2023-08" db="EMBL/GenBank/DDBJ databases">
        <authorList>
            <person name="Audoor S."/>
            <person name="Bilcke G."/>
        </authorList>
    </citation>
    <scope>NUCLEOTIDE SEQUENCE</scope>
</reference>
<dbReference type="PANTHER" id="PTHR28018">
    <property type="entry name" value="RESPIRATORY SUPERCOMPLEX FACTOR 2, MITOCHONDRIAL"/>
    <property type="match status" value="1"/>
</dbReference>
<keyword evidence="8" id="KW-1185">Reference proteome</keyword>
<evidence type="ECO:0000256" key="2">
    <source>
        <dbReference type="ARBA" id="ARBA00022692"/>
    </source>
</evidence>
<dbReference type="AlphaFoldDB" id="A0AAD2G855"/>
<evidence type="ECO:0000256" key="4">
    <source>
        <dbReference type="ARBA" id="ARBA00023136"/>
    </source>
</evidence>
<comment type="subcellular location">
    <subcellularLocation>
        <location evidence="1">Mitochondrion</location>
    </subcellularLocation>
</comment>
<dbReference type="PROSITE" id="PS51503">
    <property type="entry name" value="HIG1"/>
    <property type="match status" value="1"/>
</dbReference>
<feature type="transmembrane region" description="Helical" evidence="5">
    <location>
        <begin position="147"/>
        <end position="164"/>
    </location>
</feature>
<proteinExistence type="predicted"/>
<dbReference type="InterPro" id="IPR007667">
    <property type="entry name" value="Hypoxia_induced_domain"/>
</dbReference>
<dbReference type="GO" id="GO:0005739">
    <property type="term" value="C:mitochondrion"/>
    <property type="evidence" value="ECO:0007669"/>
    <property type="project" value="UniProtKB-SubCell"/>
</dbReference>
<feature type="transmembrane region" description="Helical" evidence="5">
    <location>
        <begin position="51"/>
        <end position="69"/>
    </location>
</feature>
<name>A0AAD2G855_9STRA</name>
<dbReference type="EMBL" id="CAKOGP040002258">
    <property type="protein sequence ID" value="CAJ1966105.1"/>
    <property type="molecule type" value="Genomic_DNA"/>
</dbReference>
<comment type="caution">
    <text evidence="7">The sequence shown here is derived from an EMBL/GenBank/DDBJ whole genome shotgun (WGS) entry which is preliminary data.</text>
</comment>
<evidence type="ECO:0000256" key="3">
    <source>
        <dbReference type="ARBA" id="ARBA00022989"/>
    </source>
</evidence>
<evidence type="ECO:0000313" key="7">
    <source>
        <dbReference type="EMBL" id="CAJ1966105.1"/>
    </source>
</evidence>
<organism evidence="7 8">
    <name type="scientific">Cylindrotheca closterium</name>
    <dbReference type="NCBI Taxonomy" id="2856"/>
    <lineage>
        <taxon>Eukaryota</taxon>
        <taxon>Sar</taxon>
        <taxon>Stramenopiles</taxon>
        <taxon>Ochrophyta</taxon>
        <taxon>Bacillariophyta</taxon>
        <taxon>Bacillariophyceae</taxon>
        <taxon>Bacillariophycidae</taxon>
        <taxon>Bacillariales</taxon>
        <taxon>Bacillariaceae</taxon>
        <taxon>Cylindrotheca</taxon>
    </lineage>
</organism>
<dbReference type="GO" id="GO:0033617">
    <property type="term" value="P:mitochondrial respiratory chain complex IV assembly"/>
    <property type="evidence" value="ECO:0007669"/>
    <property type="project" value="TreeGrafter"/>
</dbReference>
<evidence type="ECO:0000256" key="1">
    <source>
        <dbReference type="ARBA" id="ARBA00004173"/>
    </source>
</evidence>
<dbReference type="InterPro" id="IPR040153">
    <property type="entry name" value="Rcf2"/>
</dbReference>
<protein>
    <recommendedName>
        <fullName evidence="6">HIG1 domain-containing protein</fullName>
    </recommendedName>
</protein>
<feature type="transmembrane region" description="Helical" evidence="5">
    <location>
        <begin position="21"/>
        <end position="39"/>
    </location>
</feature>
<dbReference type="Proteomes" id="UP001295423">
    <property type="component" value="Unassembled WGS sequence"/>
</dbReference>
<dbReference type="Pfam" id="PF04588">
    <property type="entry name" value="HIG_1_N"/>
    <property type="match status" value="1"/>
</dbReference>
<evidence type="ECO:0000259" key="6">
    <source>
        <dbReference type="PROSITE" id="PS51503"/>
    </source>
</evidence>
<evidence type="ECO:0000256" key="5">
    <source>
        <dbReference type="SAM" id="Phobius"/>
    </source>
</evidence>
<feature type="transmembrane region" description="Helical" evidence="5">
    <location>
        <begin position="184"/>
        <end position="200"/>
    </location>
</feature>
<gene>
    <name evidence="7" type="ORF">CYCCA115_LOCUS21688</name>
</gene>
<accession>A0AAD2G855</accession>
<evidence type="ECO:0000313" key="8">
    <source>
        <dbReference type="Proteomes" id="UP001295423"/>
    </source>
</evidence>
<keyword evidence="2 5" id="KW-0812">Transmembrane</keyword>
<sequence>MASLTPKERKEEVTGSAMSEGVMNGSIVLGTAMGGLFVAMRNPNFRKFTNWQSRTAIVIMPALFTFALTSELKMDHRMHEVAEETEFAMKSVEWADQEMRRRQRAMGKEAQDRRAMYRQAVLGSGITVVDTPELQSHHKAANFIQTNPFKCIGAVAVPGVAYVFRAQKKQEHLSLQMKLLHTRVLGQATVLITLLGIMGLKEMMDRRGKYVTEADVEDRVRQMESTRDSMMERLEYEANQRNMRSRLQR</sequence>
<keyword evidence="4 5" id="KW-0472">Membrane</keyword>
<feature type="domain" description="HIG1" evidence="6">
    <location>
        <begin position="121"/>
        <end position="212"/>
    </location>
</feature>
<keyword evidence="3 5" id="KW-1133">Transmembrane helix</keyword>